<name>A0ABR2ZZT9_9AGAR</name>
<comment type="pathway">
    <text evidence="2">Secondary metabolite biosynthesis.</text>
</comment>
<evidence type="ECO:0000256" key="5">
    <source>
        <dbReference type="ARBA" id="ARBA00022723"/>
    </source>
</evidence>
<reference evidence="10 11" key="1">
    <citation type="submission" date="2024-05" db="EMBL/GenBank/DDBJ databases">
        <title>A draft genome resource for the thread blight pathogen Marasmius tenuissimus strain MS-2.</title>
        <authorList>
            <person name="Yulfo-Soto G.E."/>
            <person name="Baruah I.K."/>
            <person name="Amoako-Attah I."/>
            <person name="Bukari Y."/>
            <person name="Meinhardt L.W."/>
            <person name="Bailey B.A."/>
            <person name="Cohen S.P."/>
        </authorList>
    </citation>
    <scope>NUCLEOTIDE SEQUENCE [LARGE SCALE GENOMIC DNA]</scope>
    <source>
        <strain evidence="10 11">MS-2</strain>
    </source>
</reference>
<dbReference type="PANTHER" id="PTHR46300:SF7">
    <property type="entry name" value="P450, PUTATIVE (EUROFUNG)-RELATED"/>
    <property type="match status" value="1"/>
</dbReference>
<evidence type="ECO:0000256" key="4">
    <source>
        <dbReference type="ARBA" id="ARBA00022617"/>
    </source>
</evidence>
<dbReference type="InterPro" id="IPR017972">
    <property type="entry name" value="Cyt_P450_CS"/>
</dbReference>
<evidence type="ECO:0008006" key="12">
    <source>
        <dbReference type="Google" id="ProtNLM"/>
    </source>
</evidence>
<keyword evidence="5 9" id="KW-0479">Metal-binding</keyword>
<evidence type="ECO:0000313" key="11">
    <source>
        <dbReference type="Proteomes" id="UP001437256"/>
    </source>
</evidence>
<keyword evidence="4 9" id="KW-0349">Heme</keyword>
<comment type="cofactor">
    <cofactor evidence="1">
        <name>heme</name>
        <dbReference type="ChEBI" id="CHEBI:30413"/>
    </cofactor>
</comment>
<protein>
    <recommendedName>
        <fullName evidence="12">Cytochrome P450</fullName>
    </recommendedName>
</protein>
<keyword evidence="11" id="KW-1185">Reference proteome</keyword>
<dbReference type="EMBL" id="JBBXMP010000028">
    <property type="protein sequence ID" value="KAL0067217.1"/>
    <property type="molecule type" value="Genomic_DNA"/>
</dbReference>
<dbReference type="PANTHER" id="PTHR46300">
    <property type="entry name" value="P450, PUTATIVE (EUROFUNG)-RELATED-RELATED"/>
    <property type="match status" value="1"/>
</dbReference>
<evidence type="ECO:0000256" key="9">
    <source>
        <dbReference type="RuleBase" id="RU000461"/>
    </source>
</evidence>
<gene>
    <name evidence="10" type="ORF">AAF712_005787</name>
</gene>
<accession>A0ABR2ZZT9</accession>
<dbReference type="InterPro" id="IPR036396">
    <property type="entry name" value="Cyt_P450_sf"/>
</dbReference>
<evidence type="ECO:0000256" key="6">
    <source>
        <dbReference type="ARBA" id="ARBA00023002"/>
    </source>
</evidence>
<sequence length="477" mass="54705">MVPNPYRWTWYQQLSQTYGPIFRMSILFDRLVIISDPKVAEELFTRRVLNYSSRKFLAYTSGIRSRNRRMLLMQYGDDFLKQRAAMQLLFKPDAIESNRHRQKQQAVKLLIDFLDDNGAENWNNYLKYYASGVALGIAFGMSVFKAHERMPLMIGNTETLGIDLKIGQSLPDIAPWLEYLPDFLAPWRARGREVHEYEAKLFGGWAEESKHEDPSVLKKESLVGQMWRNQEAIGLDDKSVAYVGGSVGEAGTNTTQCVLACFLYACTLFPSITEHAQKELDAVVGDKRLPDFSDLPNLPYLWSLVKEILRWVPVTPLALPHYINEDDSYQGYHIPGRSLAITSIWNMHRDPSIFEDPDAFDPLRFYQVNSEGKVPPEASLTSGIWTFGFGRRSCPGRRLGVDSVWLGAAHFLWAFNISKDPTKAVNDYSKNPFDGIHWRDSVNVEPKELPLDIKLRSHARGILVREEWEAYGLQERD</sequence>
<proteinExistence type="inferred from homology"/>
<dbReference type="PRINTS" id="PR00463">
    <property type="entry name" value="EP450I"/>
</dbReference>
<dbReference type="SUPFAM" id="SSF48264">
    <property type="entry name" value="Cytochrome P450"/>
    <property type="match status" value="1"/>
</dbReference>
<comment type="similarity">
    <text evidence="3 9">Belongs to the cytochrome P450 family.</text>
</comment>
<organism evidence="10 11">
    <name type="scientific">Marasmius tenuissimus</name>
    <dbReference type="NCBI Taxonomy" id="585030"/>
    <lineage>
        <taxon>Eukaryota</taxon>
        <taxon>Fungi</taxon>
        <taxon>Dikarya</taxon>
        <taxon>Basidiomycota</taxon>
        <taxon>Agaricomycotina</taxon>
        <taxon>Agaricomycetes</taxon>
        <taxon>Agaricomycetidae</taxon>
        <taxon>Agaricales</taxon>
        <taxon>Marasmiineae</taxon>
        <taxon>Marasmiaceae</taxon>
        <taxon>Marasmius</taxon>
    </lineage>
</organism>
<dbReference type="InterPro" id="IPR050364">
    <property type="entry name" value="Cytochrome_P450_fung"/>
</dbReference>
<evidence type="ECO:0000256" key="8">
    <source>
        <dbReference type="ARBA" id="ARBA00023033"/>
    </source>
</evidence>
<dbReference type="Proteomes" id="UP001437256">
    <property type="component" value="Unassembled WGS sequence"/>
</dbReference>
<keyword evidence="6 9" id="KW-0560">Oxidoreductase</keyword>
<dbReference type="Gene3D" id="1.10.630.10">
    <property type="entry name" value="Cytochrome P450"/>
    <property type="match status" value="1"/>
</dbReference>
<dbReference type="InterPro" id="IPR002401">
    <property type="entry name" value="Cyt_P450_E_grp-I"/>
</dbReference>
<evidence type="ECO:0000313" key="10">
    <source>
        <dbReference type="EMBL" id="KAL0067217.1"/>
    </source>
</evidence>
<comment type="caution">
    <text evidence="10">The sequence shown here is derived from an EMBL/GenBank/DDBJ whole genome shotgun (WGS) entry which is preliminary data.</text>
</comment>
<keyword evidence="7 9" id="KW-0408">Iron</keyword>
<evidence type="ECO:0000256" key="7">
    <source>
        <dbReference type="ARBA" id="ARBA00023004"/>
    </source>
</evidence>
<dbReference type="Pfam" id="PF00067">
    <property type="entry name" value="p450"/>
    <property type="match status" value="1"/>
</dbReference>
<evidence type="ECO:0000256" key="2">
    <source>
        <dbReference type="ARBA" id="ARBA00005179"/>
    </source>
</evidence>
<evidence type="ECO:0000256" key="1">
    <source>
        <dbReference type="ARBA" id="ARBA00001971"/>
    </source>
</evidence>
<dbReference type="InterPro" id="IPR001128">
    <property type="entry name" value="Cyt_P450"/>
</dbReference>
<evidence type="ECO:0000256" key="3">
    <source>
        <dbReference type="ARBA" id="ARBA00010617"/>
    </source>
</evidence>
<keyword evidence="8 9" id="KW-0503">Monooxygenase</keyword>
<dbReference type="PROSITE" id="PS00086">
    <property type="entry name" value="CYTOCHROME_P450"/>
    <property type="match status" value="1"/>
</dbReference>